<protein>
    <submittedName>
        <fullName evidence="4">Methylaspartate mutase epsilon subunit</fullName>
        <ecNumber evidence="4">5.4.99.1</ecNumber>
    </submittedName>
</protein>
<dbReference type="SUPFAM" id="SSF51703">
    <property type="entry name" value="Cobalamin (vitamin B12)-dependent enzymes"/>
    <property type="match status" value="1"/>
</dbReference>
<evidence type="ECO:0000256" key="1">
    <source>
        <dbReference type="ARBA" id="ARBA00022628"/>
    </source>
</evidence>
<keyword evidence="3" id="KW-0170">Cobalt</keyword>
<organism evidence="4 5">
    <name type="scientific">Sagittula marina</name>
    <dbReference type="NCBI Taxonomy" id="943940"/>
    <lineage>
        <taxon>Bacteria</taxon>
        <taxon>Pseudomonadati</taxon>
        <taxon>Pseudomonadota</taxon>
        <taxon>Alphaproteobacteria</taxon>
        <taxon>Rhodobacterales</taxon>
        <taxon>Roseobacteraceae</taxon>
        <taxon>Sagittula</taxon>
    </lineage>
</organism>
<evidence type="ECO:0000256" key="3">
    <source>
        <dbReference type="ARBA" id="ARBA00023285"/>
    </source>
</evidence>
<dbReference type="InterPro" id="IPR006396">
    <property type="entry name" value="Glu_mut_E"/>
</dbReference>
<dbReference type="EC" id="5.4.99.1" evidence="4"/>
<sequence>MADTLPSFGELIATLSSSAKPSVAEMMAAAKREGRVLLQPRGGVGAFDAMLGLLTDIEAVGEADILPITVDSHTRLGRFDVAGKCLEHFPGRLNGFPVISHGYQALRQLNDLCKHPLQIRHGSPDGRRLMAESVAGGITSFEGGPIGYNLPYCADVSLEDSFASWAEVDELAGILTHQGHVVEREFFGSLTAVAVQPSIALACTFVEAICAAQKGVKAISIAIPQGGNMVQDIAALEAIPYLARRYLPADCSVYAVLHQFMGVFPEDRPRADALIFAGALTGHLGGAQKIVCKTHQEARGIPDTAAILDSLALSRAAVSGRAVSLPIDRAPIDEERAAILRETHELLDPIVGAPDIAQAAIAAFHAGRLDIPFPANEAARGDIFPLRDLNGALRFGSTGQLPFSDATIRRNTELLKSVPRQSHSTLVREAILYFSSKGADQ</sequence>
<evidence type="ECO:0000313" key="5">
    <source>
        <dbReference type="Proteomes" id="UP000541426"/>
    </source>
</evidence>
<keyword evidence="5" id="KW-1185">Reference proteome</keyword>
<proteinExistence type="predicted"/>
<keyword evidence="1" id="KW-0846">Cobalamin</keyword>
<dbReference type="GO" id="GO:0019670">
    <property type="term" value="P:anaerobic L-glutamate catabolic process"/>
    <property type="evidence" value="ECO:0007669"/>
    <property type="project" value="InterPro"/>
</dbReference>
<keyword evidence="2 4" id="KW-0413">Isomerase</keyword>
<evidence type="ECO:0000256" key="2">
    <source>
        <dbReference type="ARBA" id="ARBA00023235"/>
    </source>
</evidence>
<dbReference type="GO" id="GO:0031419">
    <property type="term" value="F:cobalamin binding"/>
    <property type="evidence" value="ECO:0007669"/>
    <property type="project" value="UniProtKB-KW"/>
</dbReference>
<dbReference type="PIRSF" id="PIRSF001495">
    <property type="entry name" value="Met_asp_mut_epsi"/>
    <property type="match status" value="1"/>
</dbReference>
<evidence type="ECO:0000313" key="4">
    <source>
        <dbReference type="EMBL" id="MBB3984699.1"/>
    </source>
</evidence>
<dbReference type="InterPro" id="IPR016176">
    <property type="entry name" value="Cbl-dep_enz_cat"/>
</dbReference>
<dbReference type="Pfam" id="PF06368">
    <property type="entry name" value="Met_asp_mut_E"/>
    <property type="match status" value="1"/>
</dbReference>
<accession>A0A7W6DLD5</accession>
<dbReference type="EMBL" id="JACIEJ010000002">
    <property type="protein sequence ID" value="MBB3984699.1"/>
    <property type="molecule type" value="Genomic_DNA"/>
</dbReference>
<dbReference type="AlphaFoldDB" id="A0A7W6DLD5"/>
<comment type="caution">
    <text evidence="4">The sequence shown here is derived from an EMBL/GenBank/DDBJ whole genome shotgun (WGS) entry which is preliminary data.</text>
</comment>
<gene>
    <name evidence="4" type="ORF">GGQ68_001015</name>
</gene>
<dbReference type="Gene3D" id="3.20.20.240">
    <property type="entry name" value="Methylmalonyl-CoA mutase"/>
    <property type="match status" value="1"/>
</dbReference>
<name>A0A7W6DLD5_9RHOB</name>
<reference evidence="4 5" key="1">
    <citation type="submission" date="2020-08" db="EMBL/GenBank/DDBJ databases">
        <title>Genomic Encyclopedia of Type Strains, Phase IV (KMG-IV): sequencing the most valuable type-strain genomes for metagenomic binning, comparative biology and taxonomic classification.</title>
        <authorList>
            <person name="Goeker M."/>
        </authorList>
    </citation>
    <scope>NUCLEOTIDE SEQUENCE [LARGE SCALE GENOMIC DNA]</scope>
    <source>
        <strain evidence="4 5">DSM 102235</strain>
    </source>
</reference>
<dbReference type="Proteomes" id="UP000541426">
    <property type="component" value="Unassembled WGS sequence"/>
</dbReference>
<dbReference type="RefSeq" id="WP_344716710.1">
    <property type="nucleotide sequence ID" value="NZ_BAABBZ010000014.1"/>
</dbReference>
<dbReference type="GO" id="GO:0050097">
    <property type="term" value="F:methylaspartate mutase activity"/>
    <property type="evidence" value="ECO:0007669"/>
    <property type="project" value="UniProtKB-EC"/>
</dbReference>